<protein>
    <recommendedName>
        <fullName evidence="3">Cyclase/dehydrase</fullName>
    </recommendedName>
</protein>
<keyword evidence="2" id="KW-1185">Reference proteome</keyword>
<accession>E0UI48</accession>
<dbReference type="STRING" id="497965.Cyan7822_3764"/>
<dbReference type="EMBL" id="CP002198">
    <property type="protein sequence ID" value="ADN15700.1"/>
    <property type="molecule type" value="Genomic_DNA"/>
</dbReference>
<name>E0UI48_GLOV7</name>
<sequence length="176" mass="20409">MIIDVSSQIPFPRSLVYATFRDNVVDLVPYVPSIKNLQLKSRVEKPEQVECVYILRGVGEIPSLLKPWLNEDLLTWTEYDVWKASNFTLEWRIRTHAFTEAVHWAGINSFFEQGNTTLVKSRCELKIDHKALKNIPFIMRSQVAQLAEHYLAKQSEPSLSLMSEGVRRYLSQANRQ</sequence>
<dbReference type="AlphaFoldDB" id="E0UI48"/>
<organism evidence="1 2">
    <name type="scientific">Gloeothece verrucosa (strain PCC 7822)</name>
    <name type="common">Cyanothece sp. (strain PCC 7822)</name>
    <dbReference type="NCBI Taxonomy" id="497965"/>
    <lineage>
        <taxon>Bacteria</taxon>
        <taxon>Bacillati</taxon>
        <taxon>Cyanobacteriota</taxon>
        <taxon>Cyanophyceae</taxon>
        <taxon>Oscillatoriophycideae</taxon>
        <taxon>Chroococcales</taxon>
        <taxon>Aphanothecaceae</taxon>
        <taxon>Gloeothece</taxon>
        <taxon>Gloeothece verrucosa</taxon>
    </lineage>
</organism>
<dbReference type="Proteomes" id="UP000008206">
    <property type="component" value="Chromosome"/>
</dbReference>
<dbReference type="HOGENOM" id="CLU_1509884_0_0_3"/>
<evidence type="ECO:0008006" key="3">
    <source>
        <dbReference type="Google" id="ProtNLM"/>
    </source>
</evidence>
<evidence type="ECO:0000313" key="2">
    <source>
        <dbReference type="Proteomes" id="UP000008206"/>
    </source>
</evidence>
<gene>
    <name evidence="1" type="ordered locus">Cyan7822_3764</name>
</gene>
<dbReference type="RefSeq" id="WP_013323768.1">
    <property type="nucleotide sequence ID" value="NC_014501.1"/>
</dbReference>
<reference evidence="2" key="1">
    <citation type="journal article" date="2011" name="MBio">
        <title>Novel metabolic attributes of the genus Cyanothece, comprising a group of unicellular nitrogen-fixing Cyanobacteria.</title>
        <authorList>
            <person name="Bandyopadhyay A."/>
            <person name="Elvitigala T."/>
            <person name="Welsh E."/>
            <person name="Stockel J."/>
            <person name="Liberton M."/>
            <person name="Min H."/>
            <person name="Sherman L.A."/>
            <person name="Pakrasi H.B."/>
        </authorList>
    </citation>
    <scope>NUCLEOTIDE SEQUENCE [LARGE SCALE GENOMIC DNA]</scope>
    <source>
        <strain evidence="2">PCC 7822</strain>
    </source>
</reference>
<dbReference type="OrthoDB" id="459727at2"/>
<evidence type="ECO:0000313" key="1">
    <source>
        <dbReference type="EMBL" id="ADN15700.1"/>
    </source>
</evidence>
<dbReference type="eggNOG" id="ENOG502ZKHE">
    <property type="taxonomic scope" value="Bacteria"/>
</dbReference>
<dbReference type="KEGG" id="cyj:Cyan7822_3764"/>
<proteinExistence type="predicted"/>